<evidence type="ECO:0000256" key="2">
    <source>
        <dbReference type="SAM" id="Coils"/>
    </source>
</evidence>
<organism evidence="4 5">
    <name type="scientific">Brassica cretica</name>
    <name type="common">Mustard</name>
    <dbReference type="NCBI Taxonomy" id="69181"/>
    <lineage>
        <taxon>Eukaryota</taxon>
        <taxon>Viridiplantae</taxon>
        <taxon>Streptophyta</taxon>
        <taxon>Embryophyta</taxon>
        <taxon>Tracheophyta</taxon>
        <taxon>Spermatophyta</taxon>
        <taxon>Magnoliopsida</taxon>
        <taxon>eudicotyledons</taxon>
        <taxon>Gunneridae</taxon>
        <taxon>Pentapetalae</taxon>
        <taxon>rosids</taxon>
        <taxon>malvids</taxon>
        <taxon>Brassicales</taxon>
        <taxon>Brassicaceae</taxon>
        <taxon>Brassiceae</taxon>
        <taxon>Brassica</taxon>
    </lineage>
</organism>
<dbReference type="InterPro" id="IPR050804">
    <property type="entry name" value="MCC"/>
</dbReference>
<keyword evidence="5" id="KW-1185">Reference proteome</keyword>
<dbReference type="InterPro" id="IPR002083">
    <property type="entry name" value="MATH/TRAF_dom"/>
</dbReference>
<evidence type="ECO:0000256" key="1">
    <source>
        <dbReference type="ARBA" id="ARBA00023054"/>
    </source>
</evidence>
<dbReference type="EMBL" id="QGKV02000649">
    <property type="protein sequence ID" value="KAF3578182.1"/>
    <property type="molecule type" value="Genomic_DNA"/>
</dbReference>
<dbReference type="PANTHER" id="PTHR46236:SF38">
    <property type="entry name" value="MATH DOMAIN-CONTAINING PROTEIN"/>
    <property type="match status" value="1"/>
</dbReference>
<dbReference type="PANTHER" id="PTHR46236">
    <property type="entry name" value="TRAF-LIKE SUPERFAMILY PROTEIN"/>
    <property type="match status" value="1"/>
</dbReference>
<dbReference type="SMART" id="SM00061">
    <property type="entry name" value="MATH"/>
    <property type="match status" value="1"/>
</dbReference>
<dbReference type="PROSITE" id="PS50144">
    <property type="entry name" value="MATH"/>
    <property type="match status" value="1"/>
</dbReference>
<dbReference type="Proteomes" id="UP000266723">
    <property type="component" value="Unassembled WGS sequence"/>
</dbReference>
<name>A0ABQ7DJM2_BRACR</name>
<accession>A0ABQ7DJM2</accession>
<dbReference type="CDD" id="cd00121">
    <property type="entry name" value="MATH"/>
    <property type="match status" value="1"/>
</dbReference>
<evidence type="ECO:0000313" key="5">
    <source>
        <dbReference type="Proteomes" id="UP000266723"/>
    </source>
</evidence>
<evidence type="ECO:0000259" key="3">
    <source>
        <dbReference type="PROSITE" id="PS50144"/>
    </source>
</evidence>
<keyword evidence="1 2" id="KW-0175">Coiled coil</keyword>
<sequence length="319" mass="36596">MWSQNPSFRLEIDNFSKKKDDILSKVFVAGGCEWFLYVYPKGDLHVDNHLSVYLRVANPKSLQIGWKRNASFYFVVLNHRNRERCISASNEVLSFHQLKEEGFMGKDSLIIEVYINVIEAVDGESEDVSEEETVDINDSQVSAFHVDLVKKIFAEHPDIALGFKPKNQVVKRAYVNVLLGLINTLNKPSESHSEAELLISQASCVSWKKWKRRWNLNLKRKVDEVLLERKKAKADEPRVGKLEERVKNLEVMESGFKMDCLKSKLEDVSLEKKKSDDADGSRVQQLEESVENLETMVSDLKAKLDEEKAKSSSDEFLLV</sequence>
<comment type="caution">
    <text evidence="4">The sequence shown here is derived from an EMBL/GenBank/DDBJ whole genome shotgun (WGS) entry which is preliminary data.</text>
</comment>
<feature type="coiled-coil region" evidence="2">
    <location>
        <begin position="283"/>
        <end position="310"/>
    </location>
</feature>
<gene>
    <name evidence="4" type="ORF">DY000_02028544</name>
</gene>
<feature type="domain" description="MATH" evidence="3">
    <location>
        <begin position="5"/>
        <end position="115"/>
    </location>
</feature>
<reference evidence="4 5" key="1">
    <citation type="journal article" date="2020" name="BMC Genomics">
        <title>Intraspecific diversification of the crop wild relative Brassica cretica Lam. using demographic model selection.</title>
        <authorList>
            <person name="Kioukis A."/>
            <person name="Michalopoulou V.A."/>
            <person name="Briers L."/>
            <person name="Pirintsos S."/>
            <person name="Studholme D.J."/>
            <person name="Pavlidis P."/>
            <person name="Sarris P.F."/>
        </authorList>
    </citation>
    <scope>NUCLEOTIDE SEQUENCE [LARGE SCALE GENOMIC DNA]</scope>
    <source>
        <strain evidence="5">cv. PFS-1207/04</strain>
    </source>
</reference>
<protein>
    <recommendedName>
        <fullName evidence="3">MATH domain-containing protein</fullName>
    </recommendedName>
</protein>
<dbReference type="Gene3D" id="2.60.210.10">
    <property type="entry name" value="Apoptosis, Tumor Necrosis Factor Receptor Associated Protein 2, Chain A"/>
    <property type="match status" value="1"/>
</dbReference>
<dbReference type="Pfam" id="PF22486">
    <property type="entry name" value="MATH_2"/>
    <property type="match status" value="1"/>
</dbReference>
<proteinExistence type="predicted"/>
<dbReference type="SUPFAM" id="SSF49599">
    <property type="entry name" value="TRAF domain-like"/>
    <property type="match status" value="1"/>
</dbReference>
<evidence type="ECO:0000313" key="4">
    <source>
        <dbReference type="EMBL" id="KAF3578182.1"/>
    </source>
</evidence>
<dbReference type="InterPro" id="IPR008974">
    <property type="entry name" value="TRAF-like"/>
</dbReference>